<accession>A0ACC3DE89</accession>
<gene>
    <name evidence="1" type="ORF">LTS18_001976</name>
</gene>
<protein>
    <submittedName>
        <fullName evidence="1">Uncharacterized protein</fullName>
    </submittedName>
</protein>
<proteinExistence type="predicted"/>
<dbReference type="EMBL" id="JAWDJW010005992">
    <property type="protein sequence ID" value="KAK3066138.1"/>
    <property type="molecule type" value="Genomic_DNA"/>
</dbReference>
<sequence>MAELQTIKLEQRTSQKAHGAFDSGKYKRRDKAKCRNGQANGYACENVDMLDFMSHEEMRSDTREGNDVWGWTAPNGREFAAVGQTDGTAFVEVRRDGSLQYLGRLPTQTVPSLWRDMKVIGSHVYIGSEARGHGLQIFDMKKLLTAQPRSPKNYSVENDLTGWFSFGGRDNSHNIVAHEETNMIYAVGTDRTLSCRAGLYMVDVSDPANPTSPGCVSEDGYVHDAQCVIYNGKHPSSPSNL</sequence>
<evidence type="ECO:0000313" key="1">
    <source>
        <dbReference type="EMBL" id="KAK3066138.1"/>
    </source>
</evidence>
<evidence type="ECO:0000313" key="2">
    <source>
        <dbReference type="Proteomes" id="UP001186974"/>
    </source>
</evidence>
<organism evidence="1 2">
    <name type="scientific">Coniosporium uncinatum</name>
    <dbReference type="NCBI Taxonomy" id="93489"/>
    <lineage>
        <taxon>Eukaryota</taxon>
        <taxon>Fungi</taxon>
        <taxon>Dikarya</taxon>
        <taxon>Ascomycota</taxon>
        <taxon>Pezizomycotina</taxon>
        <taxon>Dothideomycetes</taxon>
        <taxon>Dothideomycetes incertae sedis</taxon>
        <taxon>Coniosporium</taxon>
    </lineage>
</organism>
<reference evidence="1" key="1">
    <citation type="submission" date="2024-09" db="EMBL/GenBank/DDBJ databases">
        <title>Black Yeasts Isolated from many extreme environments.</title>
        <authorList>
            <person name="Coleine C."/>
            <person name="Stajich J.E."/>
            <person name="Selbmann L."/>
        </authorList>
    </citation>
    <scope>NUCLEOTIDE SEQUENCE</scope>
    <source>
        <strain evidence="1">CCFEE 5737</strain>
    </source>
</reference>
<keyword evidence="2" id="KW-1185">Reference proteome</keyword>
<name>A0ACC3DE89_9PEZI</name>
<dbReference type="Proteomes" id="UP001186974">
    <property type="component" value="Unassembled WGS sequence"/>
</dbReference>
<comment type="caution">
    <text evidence="1">The sequence shown here is derived from an EMBL/GenBank/DDBJ whole genome shotgun (WGS) entry which is preliminary data.</text>
</comment>